<organism evidence="3 4">
    <name type="scientific">Marchantia polymorpha</name>
    <name type="common">Common liverwort</name>
    <name type="synonym">Marchantia aquatica</name>
    <dbReference type="NCBI Taxonomy" id="3197"/>
    <lineage>
        <taxon>Eukaryota</taxon>
        <taxon>Viridiplantae</taxon>
        <taxon>Streptophyta</taxon>
        <taxon>Embryophyta</taxon>
        <taxon>Marchantiophyta</taxon>
        <taxon>Marchantiopsida</taxon>
        <taxon>Marchantiidae</taxon>
        <taxon>Marchantiales</taxon>
        <taxon>Marchantiaceae</taxon>
        <taxon>Marchantia</taxon>
    </lineage>
</organism>
<keyword evidence="4" id="KW-1185">Reference proteome</keyword>
<evidence type="ECO:0000259" key="2">
    <source>
        <dbReference type="PROSITE" id="PS50181"/>
    </source>
</evidence>
<accession>A0A2R6XQX1</accession>
<evidence type="ECO:0000313" key="4">
    <source>
        <dbReference type="Proteomes" id="UP000244005"/>
    </source>
</evidence>
<protein>
    <recommendedName>
        <fullName evidence="2">F-box domain-containing protein</fullName>
    </recommendedName>
</protein>
<dbReference type="SUPFAM" id="SSF81383">
    <property type="entry name" value="F-box domain"/>
    <property type="match status" value="1"/>
</dbReference>
<sequence length="386" mass="44576">MMLTRARVKALEMARVENCEHGQPPKAYSANKHVKMDPSLWSALPEHLVERVLARLPLSSFFRFRSVCKTWNNLMHSTTFLQAYSEVPSQEPWFLMFTDDDYRDGSTYDPTLNKWHHIPLPSLPCDEVFFPAAAAGGLVCLGCYDDGWKRFVVCNPLTKKWRELPPMLNPPFCLYTVGMVVDKETKAFKVLVAGTCEIYEIYESSTNCWKKTCILPAGFYRWHHSILCNGFLYSRRFQFDGLVAYDIREGVWSQIQAPMPHSFDYHVLVECQGRLYTVGGLLKNEMTKRICILELHTSKLEWVEVDRMPSMLCDEFLKDGASFSCTGYSDLVLIYITGGLRDRMVLLYELSTRIWRRLPRCSLPDHRMKDGLLDGISFEPRLDATV</sequence>
<dbReference type="CDD" id="cd22157">
    <property type="entry name" value="F-box_AtFBW1-like"/>
    <property type="match status" value="1"/>
</dbReference>
<evidence type="ECO:0000313" key="3">
    <source>
        <dbReference type="EMBL" id="PTQ48499.1"/>
    </source>
</evidence>
<dbReference type="Proteomes" id="UP000244005">
    <property type="component" value="Unassembled WGS sequence"/>
</dbReference>
<dbReference type="SUPFAM" id="SSF117281">
    <property type="entry name" value="Kelch motif"/>
    <property type="match status" value="1"/>
</dbReference>
<dbReference type="InterPro" id="IPR015915">
    <property type="entry name" value="Kelch-typ_b-propeller"/>
</dbReference>
<dbReference type="InterPro" id="IPR050796">
    <property type="entry name" value="SCF_F-box_component"/>
</dbReference>
<dbReference type="InterPro" id="IPR036047">
    <property type="entry name" value="F-box-like_dom_sf"/>
</dbReference>
<dbReference type="InterPro" id="IPR001810">
    <property type="entry name" value="F-box_dom"/>
</dbReference>
<dbReference type="PANTHER" id="PTHR31672">
    <property type="entry name" value="BNACNNG10540D PROTEIN"/>
    <property type="match status" value="1"/>
</dbReference>
<dbReference type="Pfam" id="PF03478">
    <property type="entry name" value="Beta-prop_KIB1-4"/>
    <property type="match status" value="1"/>
</dbReference>
<keyword evidence="1" id="KW-0677">Repeat</keyword>
<dbReference type="Gene3D" id="2.120.10.80">
    <property type="entry name" value="Kelch-type beta propeller"/>
    <property type="match status" value="1"/>
</dbReference>
<dbReference type="PROSITE" id="PS50181">
    <property type="entry name" value="FBOX"/>
    <property type="match status" value="1"/>
</dbReference>
<dbReference type="Gene3D" id="1.20.1280.50">
    <property type="match status" value="1"/>
</dbReference>
<dbReference type="AlphaFoldDB" id="A0A2R6XQX1"/>
<dbReference type="SMART" id="SM00256">
    <property type="entry name" value="FBOX"/>
    <property type="match status" value="1"/>
</dbReference>
<proteinExistence type="predicted"/>
<dbReference type="FunFam" id="2.120.10.80:FF:000046">
    <property type="entry name" value="F-box/kelch-repeat protein At5g15710"/>
    <property type="match status" value="1"/>
</dbReference>
<dbReference type="OrthoDB" id="6482909at2759"/>
<name>A0A2R6XQX1_MARPO</name>
<feature type="domain" description="F-box" evidence="2">
    <location>
        <begin position="38"/>
        <end position="87"/>
    </location>
</feature>
<dbReference type="PANTHER" id="PTHR31672:SF12">
    <property type="entry name" value="F-BOX DOMAIN-CONTAINING PROTEIN"/>
    <property type="match status" value="1"/>
</dbReference>
<evidence type="ECO:0000256" key="1">
    <source>
        <dbReference type="ARBA" id="ARBA00022737"/>
    </source>
</evidence>
<dbReference type="Gramene" id="Mp1g04670.1">
    <property type="protein sequence ID" value="Mp1g04670.1.cds1"/>
    <property type="gene ID" value="Mp1g04670"/>
</dbReference>
<dbReference type="Pfam" id="PF00646">
    <property type="entry name" value="F-box"/>
    <property type="match status" value="1"/>
</dbReference>
<dbReference type="OMA" id="WQQISIP"/>
<gene>
    <name evidence="3" type="ORF">MARPO_0005s0140</name>
</gene>
<dbReference type="EMBL" id="KZ772677">
    <property type="protein sequence ID" value="PTQ48499.1"/>
    <property type="molecule type" value="Genomic_DNA"/>
</dbReference>
<dbReference type="FunFam" id="1.20.1280.50:FF:000008">
    <property type="entry name" value="F-box only protein 6"/>
    <property type="match status" value="1"/>
</dbReference>
<reference evidence="4" key="1">
    <citation type="journal article" date="2017" name="Cell">
        <title>Insights into land plant evolution garnered from the Marchantia polymorpha genome.</title>
        <authorList>
            <person name="Bowman J.L."/>
            <person name="Kohchi T."/>
            <person name="Yamato K.T."/>
            <person name="Jenkins J."/>
            <person name="Shu S."/>
            <person name="Ishizaki K."/>
            <person name="Yamaoka S."/>
            <person name="Nishihama R."/>
            <person name="Nakamura Y."/>
            <person name="Berger F."/>
            <person name="Adam C."/>
            <person name="Aki S.S."/>
            <person name="Althoff F."/>
            <person name="Araki T."/>
            <person name="Arteaga-Vazquez M.A."/>
            <person name="Balasubrmanian S."/>
            <person name="Barry K."/>
            <person name="Bauer D."/>
            <person name="Boehm C.R."/>
            <person name="Briginshaw L."/>
            <person name="Caballero-Perez J."/>
            <person name="Catarino B."/>
            <person name="Chen F."/>
            <person name="Chiyoda S."/>
            <person name="Chovatia M."/>
            <person name="Davies K.M."/>
            <person name="Delmans M."/>
            <person name="Demura T."/>
            <person name="Dierschke T."/>
            <person name="Dolan L."/>
            <person name="Dorantes-Acosta A.E."/>
            <person name="Eklund D.M."/>
            <person name="Florent S.N."/>
            <person name="Flores-Sandoval E."/>
            <person name="Fujiyama A."/>
            <person name="Fukuzawa H."/>
            <person name="Galik B."/>
            <person name="Grimanelli D."/>
            <person name="Grimwood J."/>
            <person name="Grossniklaus U."/>
            <person name="Hamada T."/>
            <person name="Haseloff J."/>
            <person name="Hetherington A.J."/>
            <person name="Higo A."/>
            <person name="Hirakawa Y."/>
            <person name="Hundley H.N."/>
            <person name="Ikeda Y."/>
            <person name="Inoue K."/>
            <person name="Inoue S.I."/>
            <person name="Ishida S."/>
            <person name="Jia Q."/>
            <person name="Kakita M."/>
            <person name="Kanazawa T."/>
            <person name="Kawai Y."/>
            <person name="Kawashima T."/>
            <person name="Kennedy M."/>
            <person name="Kinose K."/>
            <person name="Kinoshita T."/>
            <person name="Kohara Y."/>
            <person name="Koide E."/>
            <person name="Komatsu K."/>
            <person name="Kopischke S."/>
            <person name="Kubo M."/>
            <person name="Kyozuka J."/>
            <person name="Lagercrantz U."/>
            <person name="Lin S.S."/>
            <person name="Lindquist E."/>
            <person name="Lipzen A.M."/>
            <person name="Lu C.W."/>
            <person name="De Luna E."/>
            <person name="Martienssen R.A."/>
            <person name="Minamino N."/>
            <person name="Mizutani M."/>
            <person name="Mizutani M."/>
            <person name="Mochizuki N."/>
            <person name="Monte I."/>
            <person name="Mosher R."/>
            <person name="Nagasaki H."/>
            <person name="Nakagami H."/>
            <person name="Naramoto S."/>
            <person name="Nishitani K."/>
            <person name="Ohtani M."/>
            <person name="Okamoto T."/>
            <person name="Okumura M."/>
            <person name="Phillips J."/>
            <person name="Pollak B."/>
            <person name="Reinders A."/>
            <person name="Rovekamp M."/>
            <person name="Sano R."/>
            <person name="Sawa S."/>
            <person name="Schmid M.W."/>
            <person name="Shirakawa M."/>
            <person name="Solano R."/>
            <person name="Spunde A."/>
            <person name="Suetsugu N."/>
            <person name="Sugano S."/>
            <person name="Sugiyama A."/>
            <person name="Sun R."/>
            <person name="Suzuki Y."/>
            <person name="Takenaka M."/>
            <person name="Takezawa D."/>
            <person name="Tomogane H."/>
            <person name="Tsuzuki M."/>
            <person name="Ueda T."/>
            <person name="Umeda M."/>
            <person name="Ward J.M."/>
            <person name="Watanabe Y."/>
            <person name="Yazaki K."/>
            <person name="Yokoyama R."/>
            <person name="Yoshitake Y."/>
            <person name="Yotsui I."/>
            <person name="Zachgo S."/>
            <person name="Schmutz J."/>
        </authorList>
    </citation>
    <scope>NUCLEOTIDE SEQUENCE [LARGE SCALE GENOMIC DNA]</scope>
    <source>
        <strain evidence="4">Tak-1</strain>
    </source>
</reference>
<dbReference type="InterPro" id="IPR005174">
    <property type="entry name" value="KIB1-4_b-propeller"/>
</dbReference>